<dbReference type="RefSeq" id="WP_185672910.1">
    <property type="nucleotide sequence ID" value="NZ_JACJVP010000061.1"/>
</dbReference>
<protein>
    <submittedName>
        <fullName evidence="11">Response regulator</fullName>
    </submittedName>
</protein>
<evidence type="ECO:0000256" key="4">
    <source>
        <dbReference type="ARBA" id="ARBA00023012"/>
    </source>
</evidence>
<evidence type="ECO:0000256" key="6">
    <source>
        <dbReference type="ARBA" id="ARBA00023125"/>
    </source>
</evidence>
<evidence type="ECO:0000313" key="12">
    <source>
        <dbReference type="Proteomes" id="UP000547209"/>
    </source>
</evidence>
<dbReference type="GO" id="GO:0005737">
    <property type="term" value="C:cytoplasm"/>
    <property type="evidence" value="ECO:0007669"/>
    <property type="project" value="UniProtKB-SubCell"/>
</dbReference>
<dbReference type="SUPFAM" id="SSF46689">
    <property type="entry name" value="Homeodomain-like"/>
    <property type="match status" value="1"/>
</dbReference>
<gene>
    <name evidence="11" type="ORF">H7C19_30745</name>
</gene>
<dbReference type="EMBL" id="JACJVP010000061">
    <property type="protein sequence ID" value="MBB6675049.1"/>
    <property type="molecule type" value="Genomic_DNA"/>
</dbReference>
<dbReference type="GO" id="GO:0000160">
    <property type="term" value="P:phosphorelay signal transduction system"/>
    <property type="evidence" value="ECO:0007669"/>
    <property type="project" value="UniProtKB-KW"/>
</dbReference>
<comment type="caution">
    <text evidence="11">The sequence shown here is derived from an EMBL/GenBank/DDBJ whole genome shotgun (WGS) entry which is preliminary data.</text>
</comment>
<dbReference type="Pfam" id="PF12833">
    <property type="entry name" value="HTH_18"/>
    <property type="match status" value="1"/>
</dbReference>
<evidence type="ECO:0000313" key="11">
    <source>
        <dbReference type="EMBL" id="MBB6675049.1"/>
    </source>
</evidence>
<keyword evidence="6" id="KW-0238">DNA-binding</keyword>
<dbReference type="PANTHER" id="PTHR42713:SF3">
    <property type="entry name" value="TRANSCRIPTIONAL REGULATORY PROTEIN HPTR"/>
    <property type="match status" value="1"/>
</dbReference>
<dbReference type="PROSITE" id="PS50110">
    <property type="entry name" value="RESPONSE_REGULATORY"/>
    <property type="match status" value="1"/>
</dbReference>
<sequence length="542" mass="61412">MRQLLIIDDQSILADDLAEMLPWGEIGIDVVHKAYSGSEALDILKEQAVDVVVTDIRMPGMSGLELIARIRSNWKHTKCILLSGYSDFEYAKQALQLQSSDYLLKPAADEELMGAVRKALQELDREWLEVSSLQRAMYTLREQQPKLREYLLLDLINGKQSPRSKSLQRRMETYDVPLREADAFHLLLVRLDDAESGEDSGQGELIDYALANMAEEVFSDRFAFWHGKDQHGFLVCLIAAQNGEAGLDDDGGPDAWIESRALRLQHAARTYLRVSLSILSTRSGAFPEDAATLYPAAVAGFRRLIGRHRELYVSLSRTPIQHPPILLYELYRPPTLSTLLEIGQWEQVEDKLRRIFEELETDGQASSARIQEAYYVMAAAWASLSHKNKQSLFDPAGDGAIALTDGQAAASMEELRAWTWRILHYFRQLESAEDKDSRANIIKQVQSFIQRNLEEASLQAIAASVFLNPSYLSKIYKMETGEGISDYVFRARMERAAALLAQSAEKIYDISQSLGYQKPSYFIQLFKKHYGLTPQEYRNKLG</sequence>
<evidence type="ECO:0000256" key="8">
    <source>
        <dbReference type="PROSITE-ProRule" id="PRU00169"/>
    </source>
</evidence>
<dbReference type="Gene3D" id="3.40.50.2300">
    <property type="match status" value="1"/>
</dbReference>
<dbReference type="SMART" id="SM00448">
    <property type="entry name" value="REC"/>
    <property type="match status" value="1"/>
</dbReference>
<dbReference type="AlphaFoldDB" id="A0A7X0RZQ7"/>
<dbReference type="InterPro" id="IPR009057">
    <property type="entry name" value="Homeodomain-like_sf"/>
</dbReference>
<dbReference type="PROSITE" id="PS01124">
    <property type="entry name" value="HTH_ARAC_FAMILY_2"/>
    <property type="match status" value="1"/>
</dbReference>
<keyword evidence="3 8" id="KW-0597">Phosphoprotein</keyword>
<dbReference type="InterPro" id="IPR051552">
    <property type="entry name" value="HptR"/>
</dbReference>
<evidence type="ECO:0000256" key="2">
    <source>
        <dbReference type="ARBA" id="ARBA00022490"/>
    </source>
</evidence>
<keyword evidence="2" id="KW-0963">Cytoplasm</keyword>
<keyword evidence="12" id="KW-1185">Reference proteome</keyword>
<evidence type="ECO:0000259" key="9">
    <source>
        <dbReference type="PROSITE" id="PS01124"/>
    </source>
</evidence>
<dbReference type="SUPFAM" id="SSF52172">
    <property type="entry name" value="CheY-like"/>
    <property type="match status" value="1"/>
</dbReference>
<comment type="subcellular location">
    <subcellularLocation>
        <location evidence="1">Cytoplasm</location>
    </subcellularLocation>
</comment>
<keyword evidence="7" id="KW-0804">Transcription</keyword>
<feature type="domain" description="HTH araC/xylS-type" evidence="9">
    <location>
        <begin position="443"/>
        <end position="540"/>
    </location>
</feature>
<dbReference type="PROSITE" id="PS00041">
    <property type="entry name" value="HTH_ARAC_FAMILY_1"/>
    <property type="match status" value="1"/>
</dbReference>
<dbReference type="InterPro" id="IPR018062">
    <property type="entry name" value="HTH_AraC-typ_CS"/>
</dbReference>
<dbReference type="Gene3D" id="1.10.10.60">
    <property type="entry name" value="Homeodomain-like"/>
    <property type="match status" value="2"/>
</dbReference>
<feature type="domain" description="Response regulatory" evidence="10">
    <location>
        <begin position="3"/>
        <end position="120"/>
    </location>
</feature>
<dbReference type="InterPro" id="IPR018060">
    <property type="entry name" value="HTH_AraC"/>
</dbReference>
<dbReference type="InterPro" id="IPR011006">
    <property type="entry name" value="CheY-like_superfamily"/>
</dbReference>
<evidence type="ECO:0000256" key="5">
    <source>
        <dbReference type="ARBA" id="ARBA00023015"/>
    </source>
</evidence>
<dbReference type="GO" id="GO:0043565">
    <property type="term" value="F:sequence-specific DNA binding"/>
    <property type="evidence" value="ECO:0007669"/>
    <property type="project" value="InterPro"/>
</dbReference>
<evidence type="ECO:0000259" key="10">
    <source>
        <dbReference type="PROSITE" id="PS50110"/>
    </source>
</evidence>
<reference evidence="11 12" key="1">
    <citation type="submission" date="2020-08" db="EMBL/GenBank/DDBJ databases">
        <title>Cohnella phylogeny.</title>
        <authorList>
            <person name="Dunlap C."/>
        </authorList>
    </citation>
    <scope>NUCLEOTIDE SEQUENCE [LARGE SCALE GENOMIC DNA]</scope>
    <source>
        <strain evidence="11 12">DSM 28246</strain>
    </source>
</reference>
<dbReference type="InterPro" id="IPR001789">
    <property type="entry name" value="Sig_transdc_resp-reg_receiver"/>
</dbReference>
<dbReference type="PANTHER" id="PTHR42713">
    <property type="entry name" value="HISTIDINE KINASE-RELATED"/>
    <property type="match status" value="1"/>
</dbReference>
<dbReference type="Pfam" id="PF00072">
    <property type="entry name" value="Response_reg"/>
    <property type="match status" value="1"/>
</dbReference>
<evidence type="ECO:0000256" key="1">
    <source>
        <dbReference type="ARBA" id="ARBA00004496"/>
    </source>
</evidence>
<accession>A0A7X0RZQ7</accession>
<name>A0A7X0RZQ7_9BACL</name>
<dbReference type="CDD" id="cd17536">
    <property type="entry name" value="REC_YesN-like"/>
    <property type="match status" value="1"/>
</dbReference>
<dbReference type="SMART" id="SM00342">
    <property type="entry name" value="HTH_ARAC"/>
    <property type="match status" value="1"/>
</dbReference>
<evidence type="ECO:0000256" key="7">
    <source>
        <dbReference type="ARBA" id="ARBA00023163"/>
    </source>
</evidence>
<organism evidence="11 12">
    <name type="scientific">Cohnella nanjingensis</name>
    <dbReference type="NCBI Taxonomy" id="1387779"/>
    <lineage>
        <taxon>Bacteria</taxon>
        <taxon>Bacillati</taxon>
        <taxon>Bacillota</taxon>
        <taxon>Bacilli</taxon>
        <taxon>Bacillales</taxon>
        <taxon>Paenibacillaceae</taxon>
        <taxon>Cohnella</taxon>
    </lineage>
</organism>
<dbReference type="Proteomes" id="UP000547209">
    <property type="component" value="Unassembled WGS sequence"/>
</dbReference>
<dbReference type="PRINTS" id="PR00032">
    <property type="entry name" value="HTHARAC"/>
</dbReference>
<dbReference type="GO" id="GO:0003700">
    <property type="term" value="F:DNA-binding transcription factor activity"/>
    <property type="evidence" value="ECO:0007669"/>
    <property type="project" value="InterPro"/>
</dbReference>
<keyword evidence="4" id="KW-0902">Two-component regulatory system</keyword>
<proteinExistence type="predicted"/>
<evidence type="ECO:0000256" key="3">
    <source>
        <dbReference type="ARBA" id="ARBA00022553"/>
    </source>
</evidence>
<dbReference type="InterPro" id="IPR020449">
    <property type="entry name" value="Tscrpt_reg_AraC-type_HTH"/>
</dbReference>
<keyword evidence="5" id="KW-0805">Transcription regulation</keyword>
<feature type="modified residue" description="4-aspartylphosphate" evidence="8">
    <location>
        <position position="55"/>
    </location>
</feature>